<evidence type="ECO:0000256" key="1">
    <source>
        <dbReference type="SAM" id="MobiDB-lite"/>
    </source>
</evidence>
<gene>
    <name evidence="2" type="ORF">DUI87_28307</name>
</gene>
<keyword evidence="3" id="KW-1185">Reference proteome</keyword>
<reference evidence="2 3" key="1">
    <citation type="submission" date="2018-07" db="EMBL/GenBank/DDBJ databases">
        <title>A high quality draft genome assembly of the barn swallow (H. rustica rustica).</title>
        <authorList>
            <person name="Formenti G."/>
            <person name="Chiara M."/>
            <person name="Poveda L."/>
            <person name="Francoijs K.-J."/>
            <person name="Bonisoli-Alquati A."/>
            <person name="Canova L."/>
            <person name="Gianfranceschi L."/>
            <person name="Horner D.S."/>
            <person name="Saino N."/>
        </authorList>
    </citation>
    <scope>NUCLEOTIDE SEQUENCE [LARGE SCALE GENOMIC DNA]</scope>
    <source>
        <strain evidence="2">Chelidonia</strain>
        <tissue evidence="2">Blood</tissue>
    </source>
</reference>
<feature type="compositionally biased region" description="Basic and acidic residues" evidence="1">
    <location>
        <begin position="22"/>
        <end position="36"/>
    </location>
</feature>
<feature type="compositionally biased region" description="Low complexity" evidence="1">
    <location>
        <begin position="8"/>
        <end position="21"/>
    </location>
</feature>
<dbReference type="AlphaFoldDB" id="A0A3M0J4Q5"/>
<organism evidence="2 3">
    <name type="scientific">Hirundo rustica rustica</name>
    <dbReference type="NCBI Taxonomy" id="333673"/>
    <lineage>
        <taxon>Eukaryota</taxon>
        <taxon>Metazoa</taxon>
        <taxon>Chordata</taxon>
        <taxon>Craniata</taxon>
        <taxon>Vertebrata</taxon>
        <taxon>Euteleostomi</taxon>
        <taxon>Archelosauria</taxon>
        <taxon>Archosauria</taxon>
        <taxon>Dinosauria</taxon>
        <taxon>Saurischia</taxon>
        <taxon>Theropoda</taxon>
        <taxon>Coelurosauria</taxon>
        <taxon>Aves</taxon>
        <taxon>Neognathae</taxon>
        <taxon>Neoaves</taxon>
        <taxon>Telluraves</taxon>
        <taxon>Australaves</taxon>
        <taxon>Passeriformes</taxon>
        <taxon>Sylvioidea</taxon>
        <taxon>Hirundinidae</taxon>
        <taxon>Hirundo</taxon>
    </lineage>
</organism>
<accession>A0A3M0J4Q5</accession>
<feature type="region of interest" description="Disordered" evidence="1">
    <location>
        <begin position="1"/>
        <end position="38"/>
    </location>
</feature>
<evidence type="ECO:0000313" key="2">
    <source>
        <dbReference type="EMBL" id="RMB95320.1"/>
    </source>
</evidence>
<dbReference type="EMBL" id="QRBI01000187">
    <property type="protein sequence ID" value="RMB95320.1"/>
    <property type="molecule type" value="Genomic_DNA"/>
</dbReference>
<sequence length="77" mass="8133">MRSCRGHLPAAGGTGAPAALRRTGEENRADKGDSELQLHFSTRSNEELAWDLYGNSGVVPPFGSCPFIAVTSELQGS</sequence>
<evidence type="ECO:0000313" key="3">
    <source>
        <dbReference type="Proteomes" id="UP000269221"/>
    </source>
</evidence>
<proteinExistence type="predicted"/>
<protein>
    <submittedName>
        <fullName evidence="2">Uncharacterized protein</fullName>
    </submittedName>
</protein>
<dbReference type="Proteomes" id="UP000269221">
    <property type="component" value="Unassembled WGS sequence"/>
</dbReference>
<name>A0A3M0J4Q5_HIRRU</name>
<comment type="caution">
    <text evidence="2">The sequence shown here is derived from an EMBL/GenBank/DDBJ whole genome shotgun (WGS) entry which is preliminary data.</text>
</comment>